<gene>
    <name evidence="4" type="ORF">RRF57_001061</name>
</gene>
<feature type="domain" description="Alpha/beta hydrolase fold-3" evidence="3">
    <location>
        <begin position="116"/>
        <end position="336"/>
    </location>
</feature>
<dbReference type="AlphaFoldDB" id="A0AAN7U4Y0"/>
<dbReference type="InterPro" id="IPR029058">
    <property type="entry name" value="AB_hydrolase_fold"/>
</dbReference>
<dbReference type="PANTHER" id="PTHR48081">
    <property type="entry name" value="AB HYDROLASE SUPERFAMILY PROTEIN C4A8.06C"/>
    <property type="match status" value="1"/>
</dbReference>
<sequence length="390" mass="43987">MSGMDAVGGISTTAPGVPARRVSESELSESEHPRIAQDKTGPPPSRFSLRVSAGWWRNLQCIGMNLHFMAPPRPPTFQFTKSIPSTLSSRPGDFTLYFYVPEDYHKSANTVKWPAVINFHGGGFTIGSATDDARFARFVMEKSKAIFISVDYRLAPEYPFPVAVDDGADALLYVIKNATQLRIDPNRLATSGFSAGGNIAITAPMRLYLLSQTEPIPKHEIVTLITFYPITDYTLSRKERRDTSVRPEETLPTSLTNLFDASYLFPPELNVADPCLSPNQASDELLMKSIPNNVFFYTCEWDMLLKEGEYLARRLEQPPISKRLFYSMIRGVRHGWDKGPSPIKPPPKSEKIYRECTTRLWRVFNGGDPRYVIERPRRVPPPLPPRQKDS</sequence>
<accession>A0AAN7U4Y0</accession>
<name>A0AAN7U4Y0_9PEZI</name>
<dbReference type="Pfam" id="PF07859">
    <property type="entry name" value="Abhydrolase_3"/>
    <property type="match status" value="1"/>
</dbReference>
<protein>
    <recommendedName>
        <fullName evidence="3">Alpha/beta hydrolase fold-3 domain-containing protein</fullName>
    </recommendedName>
</protein>
<reference evidence="4 5" key="1">
    <citation type="submission" date="2023-10" db="EMBL/GenBank/DDBJ databases">
        <title>Draft genome sequence of Xylaria bambusicola isolate GMP-LS, the root and basal stem rot pathogen of sugarcane in Indonesia.</title>
        <authorList>
            <person name="Selvaraj P."/>
            <person name="Muralishankar V."/>
            <person name="Muruganantham S."/>
            <person name="Sp S."/>
            <person name="Haryani S."/>
            <person name="Lau K.J.X."/>
            <person name="Naqvi N.I."/>
        </authorList>
    </citation>
    <scope>NUCLEOTIDE SEQUENCE [LARGE SCALE GENOMIC DNA]</scope>
    <source>
        <strain evidence="4">GMP-LS</strain>
    </source>
</reference>
<feature type="compositionally biased region" description="Basic and acidic residues" evidence="2">
    <location>
        <begin position="21"/>
        <end position="37"/>
    </location>
</feature>
<keyword evidence="5" id="KW-1185">Reference proteome</keyword>
<dbReference type="InterPro" id="IPR050300">
    <property type="entry name" value="GDXG_lipolytic_enzyme"/>
</dbReference>
<dbReference type="SUPFAM" id="SSF53474">
    <property type="entry name" value="alpha/beta-Hydrolases"/>
    <property type="match status" value="1"/>
</dbReference>
<comment type="caution">
    <text evidence="4">The sequence shown here is derived from an EMBL/GenBank/DDBJ whole genome shotgun (WGS) entry which is preliminary data.</text>
</comment>
<dbReference type="PANTHER" id="PTHR48081:SF8">
    <property type="entry name" value="ALPHA_BETA HYDROLASE FOLD-3 DOMAIN-CONTAINING PROTEIN-RELATED"/>
    <property type="match status" value="1"/>
</dbReference>
<dbReference type="Proteomes" id="UP001305414">
    <property type="component" value="Unassembled WGS sequence"/>
</dbReference>
<evidence type="ECO:0000259" key="3">
    <source>
        <dbReference type="Pfam" id="PF07859"/>
    </source>
</evidence>
<evidence type="ECO:0000256" key="1">
    <source>
        <dbReference type="ARBA" id="ARBA00022801"/>
    </source>
</evidence>
<keyword evidence="1" id="KW-0378">Hydrolase</keyword>
<dbReference type="InterPro" id="IPR013094">
    <property type="entry name" value="AB_hydrolase_3"/>
</dbReference>
<dbReference type="Gene3D" id="3.40.50.1820">
    <property type="entry name" value="alpha/beta hydrolase"/>
    <property type="match status" value="1"/>
</dbReference>
<proteinExistence type="predicted"/>
<organism evidence="4 5">
    <name type="scientific">Xylaria bambusicola</name>
    <dbReference type="NCBI Taxonomy" id="326684"/>
    <lineage>
        <taxon>Eukaryota</taxon>
        <taxon>Fungi</taxon>
        <taxon>Dikarya</taxon>
        <taxon>Ascomycota</taxon>
        <taxon>Pezizomycotina</taxon>
        <taxon>Sordariomycetes</taxon>
        <taxon>Xylariomycetidae</taxon>
        <taxon>Xylariales</taxon>
        <taxon>Xylariaceae</taxon>
        <taxon>Xylaria</taxon>
    </lineage>
</organism>
<dbReference type="GO" id="GO:0016787">
    <property type="term" value="F:hydrolase activity"/>
    <property type="evidence" value="ECO:0007669"/>
    <property type="project" value="UniProtKB-KW"/>
</dbReference>
<evidence type="ECO:0000256" key="2">
    <source>
        <dbReference type="SAM" id="MobiDB-lite"/>
    </source>
</evidence>
<dbReference type="EMBL" id="JAWHQM010000002">
    <property type="protein sequence ID" value="KAK5625345.1"/>
    <property type="molecule type" value="Genomic_DNA"/>
</dbReference>
<evidence type="ECO:0000313" key="4">
    <source>
        <dbReference type="EMBL" id="KAK5625345.1"/>
    </source>
</evidence>
<feature type="region of interest" description="Disordered" evidence="2">
    <location>
        <begin position="1"/>
        <end position="44"/>
    </location>
</feature>
<evidence type="ECO:0000313" key="5">
    <source>
        <dbReference type="Proteomes" id="UP001305414"/>
    </source>
</evidence>